<gene>
    <name evidence="1" type="ORF">A2290_05430</name>
</gene>
<organism evidence="1 2">
    <name type="scientific">candidate division WOR-1 bacterium RIFOXYB2_FULL_36_35</name>
    <dbReference type="NCBI Taxonomy" id="1802578"/>
    <lineage>
        <taxon>Bacteria</taxon>
        <taxon>Bacillati</taxon>
        <taxon>Saganbacteria</taxon>
    </lineage>
</organism>
<name>A0A1F4S5R0_UNCSA</name>
<protein>
    <submittedName>
        <fullName evidence="1">Uncharacterized protein</fullName>
    </submittedName>
</protein>
<dbReference type="EMBL" id="MEUA01000017">
    <property type="protein sequence ID" value="OGC15762.1"/>
    <property type="molecule type" value="Genomic_DNA"/>
</dbReference>
<reference evidence="1 2" key="1">
    <citation type="journal article" date="2016" name="Nat. Commun.">
        <title>Thousands of microbial genomes shed light on interconnected biogeochemical processes in an aquifer system.</title>
        <authorList>
            <person name="Anantharaman K."/>
            <person name="Brown C.T."/>
            <person name="Hug L.A."/>
            <person name="Sharon I."/>
            <person name="Castelle C.J."/>
            <person name="Probst A.J."/>
            <person name="Thomas B.C."/>
            <person name="Singh A."/>
            <person name="Wilkins M.J."/>
            <person name="Karaoz U."/>
            <person name="Brodie E.L."/>
            <person name="Williams K.H."/>
            <person name="Hubbard S.S."/>
            <person name="Banfield J.F."/>
        </authorList>
    </citation>
    <scope>NUCLEOTIDE SEQUENCE [LARGE SCALE GENOMIC DNA]</scope>
</reference>
<comment type="caution">
    <text evidence="1">The sequence shown here is derived from an EMBL/GenBank/DDBJ whole genome shotgun (WGS) entry which is preliminary data.</text>
</comment>
<dbReference type="Proteomes" id="UP000177905">
    <property type="component" value="Unassembled WGS sequence"/>
</dbReference>
<dbReference type="AlphaFoldDB" id="A0A1F4S5R0"/>
<sequence>MFKRKVVSFNLSKSVSREDLRTLLADVKREQANPSDGLISRLQNFGFPLIRTRLIQAVNNGSIESILKGQLPREASAVNQGTVSGTASAQPVSAVAGSLPKIETPQIWFLIQTRDMESFDSSALNHLKAFLRCSTFSTDMELLRFYLPDRVTGQVERIDISSSDPSQETSILLSVDSLFSIYLTSTRFSKRIVVPVLSSNLLAEFGTRLAMFTSQLPEGTICAPLMFRNCVGIPPEISRLRDLRVDPNKGGKSLIGSGDMDTKMSNVVKELRRITDRWSEPVQSYSFEDI</sequence>
<evidence type="ECO:0000313" key="2">
    <source>
        <dbReference type="Proteomes" id="UP000177905"/>
    </source>
</evidence>
<accession>A0A1F4S5R0</accession>
<evidence type="ECO:0000313" key="1">
    <source>
        <dbReference type="EMBL" id="OGC15762.1"/>
    </source>
</evidence>
<proteinExistence type="predicted"/>